<organism evidence="1 2">
    <name type="scientific">Saccharolobus solfataricus</name>
    <name type="common">Sulfolobus solfataricus</name>
    <dbReference type="NCBI Taxonomy" id="2287"/>
    <lineage>
        <taxon>Archaea</taxon>
        <taxon>Thermoproteota</taxon>
        <taxon>Thermoprotei</taxon>
        <taxon>Sulfolobales</taxon>
        <taxon>Sulfolobaceae</taxon>
        <taxon>Saccharolobus</taxon>
    </lineage>
</organism>
<dbReference type="EMBL" id="CP050869">
    <property type="protein sequence ID" value="QPG49298.1"/>
    <property type="molecule type" value="Genomic_DNA"/>
</dbReference>
<evidence type="ECO:0000313" key="1">
    <source>
        <dbReference type="EMBL" id="QPG49298.1"/>
    </source>
</evidence>
<dbReference type="AlphaFoldDB" id="A0A7S9IHP2"/>
<dbReference type="Proteomes" id="UP000594632">
    <property type="component" value="Chromosome"/>
</dbReference>
<accession>A0A7S9IHP2</accession>
<proteinExistence type="predicted"/>
<evidence type="ECO:0000313" key="2">
    <source>
        <dbReference type="Proteomes" id="UP000594632"/>
    </source>
</evidence>
<name>A0A7S9IHP2_SACSO</name>
<sequence>MISEKERELLRRMWNESLMKQLAHVRSRRFGLGYRYDTGEAIRKGNLVVEYPKGLLEFKSQKKPIPLSDVENALITWAAAGPNGLILADLGVSNNVATFIYATGRTIPGPDNDQALDLIYIIDDGVYFYKPPQASKIYEIESEEDLGKIVDWYKNYSIKLANGRTDLAGTLPFAMVFNKNFNENGSTLLLPIYDASRVIVNILFHYFEYERVPIIDDNTGQLADQNGVMKRLVDKGILSSQIPMTMDLLDRAIGAVAGVVVGTSVQNVRLISEAIGLGDWIFGGIYDYTIMGAFAPQFRGLEEAGAVVCQPPEKSKRIWPYKVGIKNVKMSFSIIEGCKDSSYKNGRELVEAFLDIKYGKYKEPNNLEYDGIWSPNRDPNLVAWKRDIYEMLRRDEKIKVKEDIKEAVISFIDYSVAKYGMFPRVDPIWIPMAIQVHHLDIDFYKKYYKEEVLTENILRHFEIWH</sequence>
<protein>
    <submittedName>
        <fullName evidence="1">Uncharacterized protein</fullName>
    </submittedName>
</protein>
<gene>
    <name evidence="1" type="ORF">HFC64_05185</name>
</gene>
<reference evidence="1 2" key="1">
    <citation type="journal article" date="2020" name="Nat. Commun.">
        <title>The structures of two archaeal type IV pili illuminate evolutionary relationships.</title>
        <authorList>
            <person name="Wang F."/>
            <person name="Baquero D.P."/>
            <person name="Su Z."/>
            <person name="Beltran L.C."/>
            <person name="Prangishvili D."/>
            <person name="Krupovic M."/>
            <person name="Egelman E.H."/>
        </authorList>
    </citation>
    <scope>NUCLEOTIDE SEQUENCE [LARGE SCALE GENOMIC DNA]</scope>
    <source>
        <strain evidence="1 2">POZ149</strain>
    </source>
</reference>